<accession>A0A9X9X639</accession>
<proteinExistence type="predicted"/>
<dbReference type="AlphaFoldDB" id="A0A9X9X639"/>
<reference evidence="2" key="2">
    <citation type="journal article" date="2021" name="Syst. Appl. Microbiol.">
        <title>Roseomonas hellenica sp. nov., isolated from roots of wild-growing Alkanna tinctoria.</title>
        <authorList>
            <person name="Rat A."/>
            <person name="Naranjo H.D."/>
            <person name="Lebbe L."/>
            <person name="Cnockaert M."/>
            <person name="Krigas N."/>
            <person name="Grigoriadou K."/>
            <person name="Maloupa E."/>
            <person name="Willems A."/>
        </authorList>
    </citation>
    <scope>NUCLEOTIDE SEQUENCE</scope>
    <source>
        <strain evidence="2">LMG 31228</strain>
    </source>
</reference>
<gene>
    <name evidence="2" type="ORF">GXW74_01650</name>
</gene>
<dbReference type="RefSeq" id="WP_211844521.1">
    <property type="nucleotide sequence ID" value="NZ_JAAEDL010000001.1"/>
</dbReference>
<organism evidence="2 3">
    <name type="scientific">Neoroseomonas eburnea</name>
    <dbReference type="NCBI Taxonomy" id="1346889"/>
    <lineage>
        <taxon>Bacteria</taxon>
        <taxon>Pseudomonadati</taxon>
        <taxon>Pseudomonadota</taxon>
        <taxon>Alphaproteobacteria</taxon>
        <taxon>Acetobacterales</taxon>
        <taxon>Acetobacteraceae</taxon>
        <taxon>Neoroseomonas</taxon>
    </lineage>
</organism>
<evidence type="ECO:0000256" key="1">
    <source>
        <dbReference type="SAM" id="MobiDB-lite"/>
    </source>
</evidence>
<dbReference type="EMBL" id="JAAEDL010000001">
    <property type="protein sequence ID" value="MBR0679175.1"/>
    <property type="molecule type" value="Genomic_DNA"/>
</dbReference>
<evidence type="ECO:0000313" key="2">
    <source>
        <dbReference type="EMBL" id="MBR0679175.1"/>
    </source>
</evidence>
<sequence length="49" mass="5193">MTRRARGTAIPGTTPAEPAGHDVRPAGRYTAVQRARRGAPIRRANLALG</sequence>
<keyword evidence="3" id="KW-1185">Reference proteome</keyword>
<reference evidence="2" key="1">
    <citation type="submission" date="2020-01" db="EMBL/GenBank/DDBJ databases">
        <authorList>
            <person name="Rat A."/>
        </authorList>
    </citation>
    <scope>NUCLEOTIDE SEQUENCE</scope>
    <source>
        <strain evidence="2">LMG 31228</strain>
    </source>
</reference>
<name>A0A9X9X639_9PROT</name>
<protein>
    <submittedName>
        <fullName evidence="2">Uncharacterized protein</fullName>
    </submittedName>
</protein>
<comment type="caution">
    <text evidence="2">The sequence shown here is derived from an EMBL/GenBank/DDBJ whole genome shotgun (WGS) entry which is preliminary data.</text>
</comment>
<dbReference type="Proteomes" id="UP001138709">
    <property type="component" value="Unassembled WGS sequence"/>
</dbReference>
<feature type="region of interest" description="Disordered" evidence="1">
    <location>
        <begin position="1"/>
        <end position="25"/>
    </location>
</feature>
<evidence type="ECO:0000313" key="3">
    <source>
        <dbReference type="Proteomes" id="UP001138709"/>
    </source>
</evidence>